<feature type="compositionally biased region" description="Basic and acidic residues" evidence="1">
    <location>
        <begin position="58"/>
        <end position="73"/>
    </location>
</feature>
<feature type="compositionally biased region" description="Low complexity" evidence="1">
    <location>
        <begin position="88"/>
        <end position="104"/>
    </location>
</feature>
<evidence type="ECO:0000256" key="1">
    <source>
        <dbReference type="SAM" id="MobiDB-lite"/>
    </source>
</evidence>
<dbReference type="Proteomes" id="UP000266861">
    <property type="component" value="Unassembled WGS sequence"/>
</dbReference>
<comment type="caution">
    <text evidence="2">The sequence shown here is derived from an EMBL/GenBank/DDBJ whole genome shotgun (WGS) entry which is preliminary data.</text>
</comment>
<name>A0A397HS97_9GLOM</name>
<proteinExistence type="predicted"/>
<evidence type="ECO:0000313" key="2">
    <source>
        <dbReference type="EMBL" id="RHZ66071.1"/>
    </source>
</evidence>
<sequence length="113" mass="12970">MNNKISLSEVSNLSLNKGVFGSRFKYSGNSLMESFAHTLGSKKSIFEEQPTQNEEDDKNDKDNVKKVPLEKKTKTLFQEIEGRDIDNNNKSNNNYKNNNNNNINTFSIHGRRK</sequence>
<evidence type="ECO:0000313" key="3">
    <source>
        <dbReference type="Proteomes" id="UP000266861"/>
    </source>
</evidence>
<keyword evidence="3" id="KW-1185">Reference proteome</keyword>
<gene>
    <name evidence="2" type="ORF">Glove_309g133</name>
</gene>
<reference evidence="2 3" key="1">
    <citation type="submission" date="2018-08" db="EMBL/GenBank/DDBJ databases">
        <title>Genome and evolution of the arbuscular mycorrhizal fungus Diversispora epigaea (formerly Glomus versiforme) and its bacterial endosymbionts.</title>
        <authorList>
            <person name="Sun X."/>
            <person name="Fei Z."/>
            <person name="Harrison M."/>
        </authorList>
    </citation>
    <scope>NUCLEOTIDE SEQUENCE [LARGE SCALE GENOMIC DNA]</scope>
    <source>
        <strain evidence="2 3">IT104</strain>
    </source>
</reference>
<accession>A0A397HS97</accession>
<feature type="region of interest" description="Disordered" evidence="1">
    <location>
        <begin position="43"/>
        <end position="113"/>
    </location>
</feature>
<organism evidence="2 3">
    <name type="scientific">Diversispora epigaea</name>
    <dbReference type="NCBI Taxonomy" id="1348612"/>
    <lineage>
        <taxon>Eukaryota</taxon>
        <taxon>Fungi</taxon>
        <taxon>Fungi incertae sedis</taxon>
        <taxon>Mucoromycota</taxon>
        <taxon>Glomeromycotina</taxon>
        <taxon>Glomeromycetes</taxon>
        <taxon>Diversisporales</taxon>
        <taxon>Diversisporaceae</taxon>
        <taxon>Diversispora</taxon>
    </lineage>
</organism>
<protein>
    <submittedName>
        <fullName evidence="2">Uncharacterized protein</fullName>
    </submittedName>
</protein>
<dbReference type="AlphaFoldDB" id="A0A397HS97"/>
<dbReference type="EMBL" id="PQFF01000283">
    <property type="protein sequence ID" value="RHZ66071.1"/>
    <property type="molecule type" value="Genomic_DNA"/>
</dbReference>